<keyword evidence="2" id="KW-0472">Membrane</keyword>
<gene>
    <name evidence="3" type="ORF">SVUK_LOCUS19532</name>
</gene>
<protein>
    <submittedName>
        <fullName evidence="3">Uncharacterized protein</fullName>
    </submittedName>
</protein>
<feature type="region of interest" description="Disordered" evidence="1">
    <location>
        <begin position="56"/>
        <end position="81"/>
    </location>
</feature>
<feature type="transmembrane region" description="Helical" evidence="2">
    <location>
        <begin position="20"/>
        <end position="38"/>
    </location>
</feature>
<name>A0A3P7JZW8_STRVU</name>
<proteinExistence type="predicted"/>
<keyword evidence="4" id="KW-1185">Reference proteome</keyword>
<dbReference type="OrthoDB" id="5856281at2759"/>
<evidence type="ECO:0000256" key="1">
    <source>
        <dbReference type="SAM" id="MobiDB-lite"/>
    </source>
</evidence>
<evidence type="ECO:0000313" key="3">
    <source>
        <dbReference type="EMBL" id="VDM84534.1"/>
    </source>
</evidence>
<sequence length="81" mass="9064">MKLGSFEYLKRSYEDWRNCFLVHAILLLLCNGIFCIWADARPASWTSVVDEKADGEEMLERGGANGPTEANGANERTPITN</sequence>
<dbReference type="EMBL" id="UYYB01130888">
    <property type="protein sequence ID" value="VDM84534.1"/>
    <property type="molecule type" value="Genomic_DNA"/>
</dbReference>
<reference evidence="3 4" key="1">
    <citation type="submission" date="2018-11" db="EMBL/GenBank/DDBJ databases">
        <authorList>
            <consortium name="Pathogen Informatics"/>
        </authorList>
    </citation>
    <scope>NUCLEOTIDE SEQUENCE [LARGE SCALE GENOMIC DNA]</scope>
</reference>
<organism evidence="3 4">
    <name type="scientific">Strongylus vulgaris</name>
    <name type="common">Blood worm</name>
    <dbReference type="NCBI Taxonomy" id="40348"/>
    <lineage>
        <taxon>Eukaryota</taxon>
        <taxon>Metazoa</taxon>
        <taxon>Ecdysozoa</taxon>
        <taxon>Nematoda</taxon>
        <taxon>Chromadorea</taxon>
        <taxon>Rhabditida</taxon>
        <taxon>Rhabditina</taxon>
        <taxon>Rhabditomorpha</taxon>
        <taxon>Strongyloidea</taxon>
        <taxon>Strongylidae</taxon>
        <taxon>Strongylus</taxon>
    </lineage>
</organism>
<evidence type="ECO:0000256" key="2">
    <source>
        <dbReference type="SAM" id="Phobius"/>
    </source>
</evidence>
<dbReference type="Proteomes" id="UP000270094">
    <property type="component" value="Unassembled WGS sequence"/>
</dbReference>
<keyword evidence="2" id="KW-1133">Transmembrane helix</keyword>
<keyword evidence="2" id="KW-0812">Transmembrane</keyword>
<evidence type="ECO:0000313" key="4">
    <source>
        <dbReference type="Proteomes" id="UP000270094"/>
    </source>
</evidence>
<dbReference type="AlphaFoldDB" id="A0A3P7JZW8"/>
<accession>A0A3P7JZW8</accession>